<dbReference type="PROSITE" id="PS51491">
    <property type="entry name" value="TAU_MAP_2"/>
    <property type="match status" value="3"/>
</dbReference>
<keyword evidence="3" id="KW-0597">Phosphoprotein</keyword>
<proteinExistence type="predicted"/>
<evidence type="ECO:0000256" key="2">
    <source>
        <dbReference type="ARBA" id="ARBA00022490"/>
    </source>
</evidence>
<dbReference type="AlphaFoldDB" id="A0A3Q3IDM6"/>
<feature type="compositionally biased region" description="Polar residues" evidence="8">
    <location>
        <begin position="61"/>
        <end position="80"/>
    </location>
</feature>
<name>A0A3Q3IDM6_MONAL</name>
<keyword evidence="10" id="KW-1185">Reference proteome</keyword>
<protein>
    <recommendedName>
        <fullName evidence="7">Microtubule-associated protein</fullName>
    </recommendedName>
</protein>
<dbReference type="PANTHER" id="PTHR11501:SF15">
    <property type="entry name" value="MICROTUBULE-ASSOCIATED PROTEIN 2"/>
    <property type="match status" value="1"/>
</dbReference>
<dbReference type="Proteomes" id="UP000261600">
    <property type="component" value="Unplaced"/>
</dbReference>
<comment type="subcellular location">
    <subcellularLocation>
        <location evidence="1 7">Cytoplasm</location>
        <location evidence="1 7">Cytoskeleton</location>
    </subcellularLocation>
</comment>
<dbReference type="InterPro" id="IPR001084">
    <property type="entry name" value="MAP_tubulin-bd_rpt"/>
</dbReference>
<feature type="region of interest" description="Disordered" evidence="8">
    <location>
        <begin position="21"/>
        <end position="80"/>
    </location>
</feature>
<dbReference type="GO" id="GO:0008017">
    <property type="term" value="F:microtubule binding"/>
    <property type="evidence" value="ECO:0007669"/>
    <property type="project" value="InterPro"/>
</dbReference>
<reference evidence="9" key="1">
    <citation type="submission" date="2025-08" db="UniProtKB">
        <authorList>
            <consortium name="Ensembl"/>
        </authorList>
    </citation>
    <scope>IDENTIFICATION</scope>
</reference>
<keyword evidence="5" id="KW-0677">Repeat</keyword>
<evidence type="ECO:0000256" key="3">
    <source>
        <dbReference type="ARBA" id="ARBA00022553"/>
    </source>
</evidence>
<sequence>CFISFKIQKFLSSKRSKFSILKRKSHNQQHDSSSICTDSARSRSVRSGASTPGAITPGTPPSYSCRTPGSRTPGSHTPKSFSVLQEKKVAVIRTPPKSPSSVQRQLKVVNQPLPDLKNVKSKIGSTSNIKHQPKGGQVQILSEKLDFSHVQSKCGSKDNLKHMPKGGNVRIENVKLDFKDKAHAKVGSLDNASHTPGGGNVMIESHKLTFRETAKARVDHGAEIIITHSPGVETGGTSPRLSSAGSINLLESPQLSTLAQDVTAALAKQGL</sequence>
<evidence type="ECO:0000256" key="5">
    <source>
        <dbReference type="ARBA" id="ARBA00022737"/>
    </source>
</evidence>
<dbReference type="PROSITE" id="PS00229">
    <property type="entry name" value="TAU_MAP_1"/>
    <property type="match status" value="1"/>
</dbReference>
<organism evidence="9 10">
    <name type="scientific">Monopterus albus</name>
    <name type="common">Swamp eel</name>
    <dbReference type="NCBI Taxonomy" id="43700"/>
    <lineage>
        <taxon>Eukaryota</taxon>
        <taxon>Metazoa</taxon>
        <taxon>Chordata</taxon>
        <taxon>Craniata</taxon>
        <taxon>Vertebrata</taxon>
        <taxon>Euteleostomi</taxon>
        <taxon>Actinopterygii</taxon>
        <taxon>Neopterygii</taxon>
        <taxon>Teleostei</taxon>
        <taxon>Neoteleostei</taxon>
        <taxon>Acanthomorphata</taxon>
        <taxon>Anabantaria</taxon>
        <taxon>Synbranchiformes</taxon>
        <taxon>Synbranchidae</taxon>
        <taxon>Monopterus</taxon>
    </lineage>
</organism>
<dbReference type="GO" id="GO:0043005">
    <property type="term" value="C:neuron projection"/>
    <property type="evidence" value="ECO:0007669"/>
    <property type="project" value="TreeGrafter"/>
</dbReference>
<accession>A0A3Q3IDM6</accession>
<dbReference type="InterPro" id="IPR027324">
    <property type="entry name" value="MAP2/MAP4/Tau"/>
</dbReference>
<dbReference type="PANTHER" id="PTHR11501">
    <property type="entry name" value="MICROTUBULE-ASSOCIATED PROTEIN"/>
    <property type="match status" value="1"/>
</dbReference>
<dbReference type="GO" id="GO:0031175">
    <property type="term" value="P:neuron projection development"/>
    <property type="evidence" value="ECO:0007669"/>
    <property type="project" value="TreeGrafter"/>
</dbReference>
<dbReference type="Ensembl" id="ENSMALT00000000985.1">
    <property type="protein sequence ID" value="ENSMALP00000000944.1"/>
    <property type="gene ID" value="ENSMALG00000000696.1"/>
</dbReference>
<dbReference type="Pfam" id="PF00418">
    <property type="entry name" value="Tubulin-binding"/>
    <property type="match status" value="3"/>
</dbReference>
<dbReference type="STRING" id="43700.ENSMALP00000000944"/>
<reference evidence="9" key="2">
    <citation type="submission" date="2025-09" db="UniProtKB">
        <authorList>
            <consortium name="Ensembl"/>
        </authorList>
    </citation>
    <scope>IDENTIFICATION</scope>
</reference>
<evidence type="ECO:0000256" key="7">
    <source>
        <dbReference type="RuleBase" id="RU000686"/>
    </source>
</evidence>
<evidence type="ECO:0000256" key="4">
    <source>
        <dbReference type="ARBA" id="ARBA00022701"/>
    </source>
</evidence>
<keyword evidence="6 7" id="KW-0206">Cytoskeleton</keyword>
<evidence type="ECO:0000256" key="8">
    <source>
        <dbReference type="SAM" id="MobiDB-lite"/>
    </source>
</evidence>
<evidence type="ECO:0000313" key="9">
    <source>
        <dbReference type="Ensembl" id="ENSMALP00000000944.1"/>
    </source>
</evidence>
<keyword evidence="4 7" id="KW-0493">Microtubule</keyword>
<evidence type="ECO:0000256" key="6">
    <source>
        <dbReference type="ARBA" id="ARBA00023212"/>
    </source>
</evidence>
<dbReference type="GO" id="GO:0000226">
    <property type="term" value="P:microtubule cytoskeleton organization"/>
    <property type="evidence" value="ECO:0007669"/>
    <property type="project" value="TreeGrafter"/>
</dbReference>
<dbReference type="GO" id="GO:0005874">
    <property type="term" value="C:microtubule"/>
    <property type="evidence" value="ECO:0007669"/>
    <property type="project" value="UniProtKB-KW"/>
</dbReference>
<evidence type="ECO:0000313" key="10">
    <source>
        <dbReference type="Proteomes" id="UP000261600"/>
    </source>
</evidence>
<evidence type="ECO:0000256" key="1">
    <source>
        <dbReference type="ARBA" id="ARBA00004245"/>
    </source>
</evidence>
<keyword evidence="2 7" id="KW-0963">Cytoplasm</keyword>